<feature type="transmembrane region" description="Helical" evidence="7">
    <location>
        <begin position="58"/>
        <end position="80"/>
    </location>
</feature>
<keyword evidence="11" id="KW-1185">Reference proteome</keyword>
<dbReference type="InterPro" id="IPR000515">
    <property type="entry name" value="MetI-like"/>
</dbReference>
<feature type="transmembrane region" description="Helical" evidence="7">
    <location>
        <begin position="152"/>
        <end position="171"/>
    </location>
</feature>
<keyword evidence="2 7" id="KW-0813">Transport</keyword>
<evidence type="ECO:0000256" key="4">
    <source>
        <dbReference type="ARBA" id="ARBA00022692"/>
    </source>
</evidence>
<dbReference type="PANTHER" id="PTHR43227">
    <property type="entry name" value="BLL4140 PROTEIN"/>
    <property type="match status" value="1"/>
</dbReference>
<dbReference type="Pfam" id="PF00528">
    <property type="entry name" value="BPD_transp_1"/>
    <property type="match status" value="1"/>
</dbReference>
<reference evidence="10" key="1">
    <citation type="journal article" date="2014" name="Int. J. Syst. Evol. Microbiol.">
        <title>Complete genome sequence of Corynebacterium casei LMG S-19264T (=DSM 44701T), isolated from a smear-ripened cheese.</title>
        <authorList>
            <consortium name="US DOE Joint Genome Institute (JGI-PGF)"/>
            <person name="Walter F."/>
            <person name="Albersmeier A."/>
            <person name="Kalinowski J."/>
            <person name="Ruckert C."/>
        </authorList>
    </citation>
    <scope>NUCLEOTIDE SEQUENCE</scope>
    <source>
        <strain evidence="10">CGMCC 1.14988</strain>
    </source>
</reference>
<dbReference type="PANTHER" id="PTHR43227:SF8">
    <property type="entry name" value="DIACETYLCHITOBIOSE UPTAKE SYSTEM PERMEASE PROTEIN DASB"/>
    <property type="match status" value="1"/>
</dbReference>
<keyword evidence="5 7" id="KW-1133">Transmembrane helix</keyword>
<evidence type="ECO:0000256" key="1">
    <source>
        <dbReference type="ARBA" id="ARBA00004651"/>
    </source>
</evidence>
<evidence type="ECO:0000313" key="10">
    <source>
        <dbReference type="EMBL" id="GGI08410.1"/>
    </source>
</evidence>
<dbReference type="AlphaFoldDB" id="A0A8J3EV39"/>
<evidence type="ECO:0000313" key="11">
    <source>
        <dbReference type="Proteomes" id="UP000650511"/>
    </source>
</evidence>
<feature type="transmembrane region" description="Helical" evidence="7">
    <location>
        <begin position="263"/>
        <end position="280"/>
    </location>
</feature>
<dbReference type="OrthoDB" id="9804439at2"/>
<dbReference type="CDD" id="cd06261">
    <property type="entry name" value="TM_PBP2"/>
    <property type="match status" value="1"/>
</dbReference>
<dbReference type="GO" id="GO:0055085">
    <property type="term" value="P:transmembrane transport"/>
    <property type="evidence" value="ECO:0007669"/>
    <property type="project" value="InterPro"/>
</dbReference>
<dbReference type="Proteomes" id="UP000650511">
    <property type="component" value="Unassembled WGS sequence"/>
</dbReference>
<comment type="similarity">
    <text evidence="7">Belongs to the binding-protein-dependent transport system permease family.</text>
</comment>
<dbReference type="InterPro" id="IPR035906">
    <property type="entry name" value="MetI-like_sf"/>
</dbReference>
<accession>A0A8J3EV39</accession>
<dbReference type="RefSeq" id="WP_130650143.1">
    <property type="nucleotide sequence ID" value="NZ_BMHA01000011.1"/>
</dbReference>
<sequence length="347" mass="38048">MSTSPDTVGQRRGDSAAAPSGAARTGSGGGALTGPPTRRRRPRGPRLARLQRTFDRRLLPPLLLAPALLIIFGLVGYPVLRTFWLSFHDAGLAAMVSGEMAFVGIDNYVTIVTDAHYRRVFLVTAVFGLACVIGTMVLGVGVALLLNRPFRGRILLGVLVLLPWAMPRVAAATIWQWMFHDQYGVVNWLLTTLGMTQFEGFAWFISPLRAFVAIGVVVVWQSFPFVALSILAALQSIPTDVVEAARLDGATATQRLRHITLPMIKPVLVVMVIISTIWNFKVFDQVFIMTEGGPARSTEVLSIATWREAFTRLDFGLASALAIAMFLILTLVTVVYVRAIRDDEELR</sequence>
<proteinExistence type="inferred from homology"/>
<dbReference type="EMBL" id="BMHA01000011">
    <property type="protein sequence ID" value="GGI08410.1"/>
    <property type="molecule type" value="Genomic_DNA"/>
</dbReference>
<dbReference type="InterPro" id="IPR050809">
    <property type="entry name" value="UgpAE/MalFG_permease"/>
</dbReference>
<dbReference type="Gene3D" id="1.10.3720.10">
    <property type="entry name" value="MetI-like"/>
    <property type="match status" value="1"/>
</dbReference>
<evidence type="ECO:0000256" key="3">
    <source>
        <dbReference type="ARBA" id="ARBA00022475"/>
    </source>
</evidence>
<dbReference type="PROSITE" id="PS50928">
    <property type="entry name" value="ABC_TM1"/>
    <property type="match status" value="1"/>
</dbReference>
<organism evidence="10 11">
    <name type="scientific">Egicoccus halophilus</name>
    <dbReference type="NCBI Taxonomy" id="1670830"/>
    <lineage>
        <taxon>Bacteria</taxon>
        <taxon>Bacillati</taxon>
        <taxon>Actinomycetota</taxon>
        <taxon>Nitriliruptoria</taxon>
        <taxon>Egicoccales</taxon>
        <taxon>Egicoccaceae</taxon>
        <taxon>Egicoccus</taxon>
    </lineage>
</organism>
<feature type="transmembrane region" description="Helical" evidence="7">
    <location>
        <begin position="121"/>
        <end position="146"/>
    </location>
</feature>
<keyword evidence="6 7" id="KW-0472">Membrane</keyword>
<feature type="transmembrane region" description="Helical" evidence="7">
    <location>
        <begin position="211"/>
        <end position="234"/>
    </location>
</feature>
<comment type="caution">
    <text evidence="10">The sequence shown here is derived from an EMBL/GenBank/DDBJ whole genome shotgun (WGS) entry which is preliminary data.</text>
</comment>
<evidence type="ECO:0000256" key="6">
    <source>
        <dbReference type="ARBA" id="ARBA00023136"/>
    </source>
</evidence>
<evidence type="ECO:0000256" key="7">
    <source>
        <dbReference type="RuleBase" id="RU363032"/>
    </source>
</evidence>
<feature type="transmembrane region" description="Helical" evidence="7">
    <location>
        <begin position="92"/>
        <end position="109"/>
    </location>
</feature>
<evidence type="ECO:0000256" key="8">
    <source>
        <dbReference type="SAM" id="MobiDB-lite"/>
    </source>
</evidence>
<name>A0A8J3EV39_9ACTN</name>
<evidence type="ECO:0000256" key="2">
    <source>
        <dbReference type="ARBA" id="ARBA00022448"/>
    </source>
</evidence>
<gene>
    <name evidence="10" type="ORF">GCM10011354_28950</name>
</gene>
<protein>
    <submittedName>
        <fullName evidence="10">Sugar ABC transporter permease</fullName>
    </submittedName>
</protein>
<feature type="region of interest" description="Disordered" evidence="8">
    <location>
        <begin position="1"/>
        <end position="45"/>
    </location>
</feature>
<feature type="compositionally biased region" description="Low complexity" evidence="8">
    <location>
        <begin position="15"/>
        <end position="25"/>
    </location>
</feature>
<feature type="transmembrane region" description="Helical" evidence="7">
    <location>
        <begin position="183"/>
        <end position="205"/>
    </location>
</feature>
<dbReference type="GO" id="GO:0005886">
    <property type="term" value="C:plasma membrane"/>
    <property type="evidence" value="ECO:0007669"/>
    <property type="project" value="UniProtKB-SubCell"/>
</dbReference>
<evidence type="ECO:0000259" key="9">
    <source>
        <dbReference type="PROSITE" id="PS50928"/>
    </source>
</evidence>
<keyword evidence="3" id="KW-1003">Cell membrane</keyword>
<comment type="subcellular location">
    <subcellularLocation>
        <location evidence="1 7">Cell membrane</location>
        <topology evidence="1 7">Multi-pass membrane protein</topology>
    </subcellularLocation>
</comment>
<keyword evidence="4 7" id="KW-0812">Transmembrane</keyword>
<evidence type="ECO:0000256" key="5">
    <source>
        <dbReference type="ARBA" id="ARBA00022989"/>
    </source>
</evidence>
<reference evidence="10" key="2">
    <citation type="submission" date="2020-09" db="EMBL/GenBank/DDBJ databases">
        <authorList>
            <person name="Sun Q."/>
            <person name="Zhou Y."/>
        </authorList>
    </citation>
    <scope>NUCLEOTIDE SEQUENCE</scope>
    <source>
        <strain evidence="10">CGMCC 1.14988</strain>
    </source>
</reference>
<dbReference type="SUPFAM" id="SSF161098">
    <property type="entry name" value="MetI-like"/>
    <property type="match status" value="1"/>
</dbReference>
<feature type="transmembrane region" description="Helical" evidence="7">
    <location>
        <begin position="315"/>
        <end position="337"/>
    </location>
</feature>
<feature type="domain" description="ABC transmembrane type-1" evidence="9">
    <location>
        <begin position="121"/>
        <end position="336"/>
    </location>
</feature>